<organism evidence="1 2">
    <name type="scientific">Calocera cornea HHB12733</name>
    <dbReference type="NCBI Taxonomy" id="1353952"/>
    <lineage>
        <taxon>Eukaryota</taxon>
        <taxon>Fungi</taxon>
        <taxon>Dikarya</taxon>
        <taxon>Basidiomycota</taxon>
        <taxon>Agaricomycotina</taxon>
        <taxon>Dacrymycetes</taxon>
        <taxon>Dacrymycetales</taxon>
        <taxon>Dacrymycetaceae</taxon>
        <taxon>Calocera</taxon>
    </lineage>
</organism>
<accession>A0A165CFN2</accession>
<keyword evidence="2" id="KW-1185">Reference proteome</keyword>
<dbReference type="Proteomes" id="UP000076842">
    <property type="component" value="Unassembled WGS sequence"/>
</dbReference>
<feature type="non-terminal residue" evidence="1">
    <location>
        <position position="1"/>
    </location>
</feature>
<name>A0A165CFN2_9BASI</name>
<dbReference type="AlphaFoldDB" id="A0A165CFN2"/>
<proteinExistence type="predicted"/>
<dbReference type="EMBL" id="KV424149">
    <property type="protein sequence ID" value="KZT50714.1"/>
    <property type="molecule type" value="Genomic_DNA"/>
</dbReference>
<dbReference type="InParanoid" id="A0A165CFN2"/>
<protein>
    <submittedName>
        <fullName evidence="1">Uncharacterized protein</fullName>
    </submittedName>
</protein>
<evidence type="ECO:0000313" key="1">
    <source>
        <dbReference type="EMBL" id="KZT50714.1"/>
    </source>
</evidence>
<evidence type="ECO:0000313" key="2">
    <source>
        <dbReference type="Proteomes" id="UP000076842"/>
    </source>
</evidence>
<gene>
    <name evidence="1" type="ORF">CALCODRAFT_513123</name>
</gene>
<reference evidence="1 2" key="1">
    <citation type="journal article" date="2016" name="Mol. Biol. Evol.">
        <title>Comparative Genomics of Early-Diverging Mushroom-Forming Fungi Provides Insights into the Origins of Lignocellulose Decay Capabilities.</title>
        <authorList>
            <person name="Nagy L.G."/>
            <person name="Riley R."/>
            <person name="Tritt A."/>
            <person name="Adam C."/>
            <person name="Daum C."/>
            <person name="Floudas D."/>
            <person name="Sun H."/>
            <person name="Yadav J.S."/>
            <person name="Pangilinan J."/>
            <person name="Larsson K.H."/>
            <person name="Matsuura K."/>
            <person name="Barry K."/>
            <person name="Labutti K."/>
            <person name="Kuo R."/>
            <person name="Ohm R.A."/>
            <person name="Bhattacharya S.S."/>
            <person name="Shirouzu T."/>
            <person name="Yoshinaga Y."/>
            <person name="Martin F.M."/>
            <person name="Grigoriev I.V."/>
            <person name="Hibbett D.S."/>
        </authorList>
    </citation>
    <scope>NUCLEOTIDE SEQUENCE [LARGE SCALE GENOMIC DNA]</scope>
    <source>
        <strain evidence="1 2">HHB12733</strain>
    </source>
</reference>
<sequence length="577" mass="65634">EGSIPLLGFWAARMNWGNTVADEYEHRSHLEFALDRIQGTRHDTPLQRRGIVCKQVVATLLAEVKNHVVKRANMGYDVLEKMAQRQTRIDPHGSAAQLAVVQRQRAAMEAWTEAGGVWDKDKGYKLINRALGNGTPAAPTFPWCNNKKVSIHDICDQLVKMAEGNVRMAIPVTSQHSVTIAVLEVSMPMLSQHYRLTIGGNFRAWLCKGLALALEHAHVDLLPWASRTGRYPSVKEWVRVDYQTKEAEQAPQLSDELEPEDEEDAVEAHILQNQMRDMEEGDDWSAIDPMNGKFYSVELSRRKLSEEMRIGIEIHCTDSGPQPEGMDFPEAYKRLKNKLMRNLKDPMYQYFIFLATIFARIYPRFRYLKMSAAEAGPLNTAKNIRDAQRRLKINTAPLKAGQRDVNNLIGIFLLFCVYRSTPNMLQEIRLKTNVTLDQFKKRVHSNKDQSCPLFCNFGLYRVIGKNAKMLANGAPEDGNFYFKTRGELLEDWSRISAKWSDHKYVEVLDELLGPAEAEYYRLQGKCGLPPHLESSPSIPDALLDRRHTGSSTPRTRTVNLAAVNAVIRAQKRKRGMD</sequence>